<protein>
    <submittedName>
        <fullName evidence="5">GntR family transcriptional regulator</fullName>
    </submittedName>
</protein>
<gene>
    <name evidence="5" type="ORF">SAV14893_004460</name>
</gene>
<dbReference type="SMART" id="SM00345">
    <property type="entry name" value="HTH_GNTR"/>
    <property type="match status" value="1"/>
</dbReference>
<keyword evidence="1" id="KW-0805">Transcription regulation</keyword>
<dbReference type="Gene3D" id="1.10.10.10">
    <property type="entry name" value="Winged helix-like DNA-binding domain superfamily/Winged helix DNA-binding domain"/>
    <property type="match status" value="1"/>
</dbReference>
<dbReference type="Proteomes" id="UP000302139">
    <property type="component" value="Unassembled WGS sequence"/>
</dbReference>
<reference evidence="5 6" key="1">
    <citation type="submission" date="2019-04" db="EMBL/GenBank/DDBJ databases">
        <title>Draft genome sequences of Streptomyces avermitilis NBRC 14893.</title>
        <authorList>
            <person name="Komaki H."/>
            <person name="Tamura T."/>
            <person name="Hosoyama A."/>
        </authorList>
    </citation>
    <scope>NUCLEOTIDE SEQUENCE [LARGE SCALE GENOMIC DNA]</scope>
    <source>
        <strain evidence="5 6">NBRC 14893</strain>
    </source>
</reference>
<evidence type="ECO:0000313" key="5">
    <source>
        <dbReference type="EMBL" id="GDY61053.1"/>
    </source>
</evidence>
<keyword evidence="3" id="KW-0804">Transcription</keyword>
<dbReference type="OMA" id="RMRIGMA"/>
<dbReference type="Pfam" id="PF07729">
    <property type="entry name" value="FCD"/>
    <property type="match status" value="1"/>
</dbReference>
<comment type="caution">
    <text evidence="5">The sequence shown here is derived from an EMBL/GenBank/DDBJ whole genome shotgun (WGS) entry which is preliminary data.</text>
</comment>
<sequence>MPGSDNVPTTGLTALELSGVRRLSALEAVRARIALAVDLGLLSPGERLPGTAQIARALDVSEITARRALVSLCGDGVLERRRGRNGGTLVAAHPTPGTVLTTETYRTATDAVHRLIDHRLALECGIAHLASVRASGEDLSELQEIVEEMDRAPSWAEFHGCDERFHLRLAEATGVPSITGPYGAVLRELYRYYLPYPVDALRASNREHRDLLDALRRQDTAAASEAARHHVETLRHTMFVGLLSASADTGTVAPGS</sequence>
<dbReference type="EMBL" id="BJHX01000001">
    <property type="protein sequence ID" value="GDY61053.1"/>
    <property type="molecule type" value="Genomic_DNA"/>
</dbReference>
<dbReference type="SUPFAM" id="SSF46785">
    <property type="entry name" value="Winged helix' DNA-binding domain"/>
    <property type="match status" value="1"/>
</dbReference>
<dbReference type="InterPro" id="IPR036390">
    <property type="entry name" value="WH_DNA-bd_sf"/>
</dbReference>
<evidence type="ECO:0000313" key="6">
    <source>
        <dbReference type="Proteomes" id="UP000302139"/>
    </source>
</evidence>
<dbReference type="InterPro" id="IPR011711">
    <property type="entry name" value="GntR_C"/>
</dbReference>
<dbReference type="GO" id="GO:0003677">
    <property type="term" value="F:DNA binding"/>
    <property type="evidence" value="ECO:0007669"/>
    <property type="project" value="UniProtKB-KW"/>
</dbReference>
<organism evidence="5 6">
    <name type="scientific">Streptomyces avermitilis</name>
    <dbReference type="NCBI Taxonomy" id="33903"/>
    <lineage>
        <taxon>Bacteria</taxon>
        <taxon>Bacillati</taxon>
        <taxon>Actinomycetota</taxon>
        <taxon>Actinomycetes</taxon>
        <taxon>Kitasatosporales</taxon>
        <taxon>Streptomycetaceae</taxon>
        <taxon>Streptomyces</taxon>
    </lineage>
</organism>
<keyword evidence="2" id="KW-0238">DNA-binding</keyword>
<dbReference type="GO" id="GO:0003700">
    <property type="term" value="F:DNA-binding transcription factor activity"/>
    <property type="evidence" value="ECO:0007669"/>
    <property type="project" value="InterPro"/>
</dbReference>
<evidence type="ECO:0000259" key="4">
    <source>
        <dbReference type="PROSITE" id="PS50949"/>
    </source>
</evidence>
<feature type="domain" description="HTH gntR-type" evidence="4">
    <location>
        <begin position="23"/>
        <end position="93"/>
    </location>
</feature>
<name>A0A4D4LSK6_STRAX</name>
<evidence type="ECO:0000256" key="2">
    <source>
        <dbReference type="ARBA" id="ARBA00023125"/>
    </source>
</evidence>
<dbReference type="GeneID" id="41538453"/>
<dbReference type="InterPro" id="IPR036388">
    <property type="entry name" value="WH-like_DNA-bd_sf"/>
</dbReference>
<dbReference type="Pfam" id="PF00392">
    <property type="entry name" value="GntR"/>
    <property type="match status" value="1"/>
</dbReference>
<dbReference type="SUPFAM" id="SSF48008">
    <property type="entry name" value="GntR ligand-binding domain-like"/>
    <property type="match status" value="1"/>
</dbReference>
<dbReference type="PROSITE" id="PS50949">
    <property type="entry name" value="HTH_GNTR"/>
    <property type="match status" value="1"/>
</dbReference>
<evidence type="ECO:0000256" key="3">
    <source>
        <dbReference type="ARBA" id="ARBA00023163"/>
    </source>
</evidence>
<dbReference type="SMART" id="SM00895">
    <property type="entry name" value="FCD"/>
    <property type="match status" value="1"/>
</dbReference>
<dbReference type="Gene3D" id="1.20.120.530">
    <property type="entry name" value="GntR ligand-binding domain-like"/>
    <property type="match status" value="1"/>
</dbReference>
<dbReference type="PANTHER" id="PTHR43537:SF24">
    <property type="entry name" value="GLUCONATE OPERON TRANSCRIPTIONAL REPRESSOR"/>
    <property type="match status" value="1"/>
</dbReference>
<dbReference type="AlphaFoldDB" id="A0A4D4LSK6"/>
<dbReference type="InterPro" id="IPR008920">
    <property type="entry name" value="TF_FadR/GntR_C"/>
</dbReference>
<dbReference type="RefSeq" id="WP_010982794.1">
    <property type="nucleotide sequence ID" value="NZ_BAABTN010000006.1"/>
</dbReference>
<evidence type="ECO:0000256" key="1">
    <source>
        <dbReference type="ARBA" id="ARBA00023015"/>
    </source>
</evidence>
<accession>A0A4D4LSK6</accession>
<proteinExistence type="predicted"/>
<dbReference type="InterPro" id="IPR000524">
    <property type="entry name" value="Tscrpt_reg_HTH_GntR"/>
</dbReference>
<dbReference type="PANTHER" id="PTHR43537">
    <property type="entry name" value="TRANSCRIPTIONAL REGULATOR, GNTR FAMILY"/>
    <property type="match status" value="1"/>
</dbReference>